<proteinExistence type="predicted"/>
<reference evidence="1 2" key="1">
    <citation type="journal article" date="2018" name="Sci. Rep.">
        <title>Comparative genomics provides insights into the lifestyle and reveals functional heterogeneity of dark septate endophytic fungi.</title>
        <authorList>
            <person name="Knapp D.G."/>
            <person name="Nemeth J.B."/>
            <person name="Barry K."/>
            <person name="Hainaut M."/>
            <person name="Henrissat B."/>
            <person name="Johnson J."/>
            <person name="Kuo A."/>
            <person name="Lim J.H.P."/>
            <person name="Lipzen A."/>
            <person name="Nolan M."/>
            <person name="Ohm R.A."/>
            <person name="Tamas L."/>
            <person name="Grigoriev I.V."/>
            <person name="Spatafora J.W."/>
            <person name="Nagy L.G."/>
            <person name="Kovacs G.M."/>
        </authorList>
    </citation>
    <scope>NUCLEOTIDE SEQUENCE [LARGE SCALE GENOMIC DNA]</scope>
    <source>
        <strain evidence="1 2">DSE2036</strain>
    </source>
</reference>
<dbReference type="Proteomes" id="UP000244855">
    <property type="component" value="Unassembled WGS sequence"/>
</dbReference>
<dbReference type="EMBL" id="KZ805306">
    <property type="protein sequence ID" value="PVI07026.1"/>
    <property type="molecule type" value="Genomic_DNA"/>
</dbReference>
<keyword evidence="2" id="KW-1185">Reference proteome</keyword>
<evidence type="ECO:0000313" key="1">
    <source>
        <dbReference type="EMBL" id="PVI07026.1"/>
    </source>
</evidence>
<evidence type="ECO:0000313" key="2">
    <source>
        <dbReference type="Proteomes" id="UP000244855"/>
    </source>
</evidence>
<gene>
    <name evidence="1" type="ORF">DM02DRAFT_609399</name>
</gene>
<accession>A0A2V1E9J8</accession>
<sequence>MHQLNVTRLSAVLARKRRLQFGSFGQQAGEEKGGTNSASTFVITVLYCSVLHCTLSCNTRELPHATVKQLLEFIGEIR</sequence>
<organism evidence="1 2">
    <name type="scientific">Periconia macrospinosa</name>
    <dbReference type="NCBI Taxonomy" id="97972"/>
    <lineage>
        <taxon>Eukaryota</taxon>
        <taxon>Fungi</taxon>
        <taxon>Dikarya</taxon>
        <taxon>Ascomycota</taxon>
        <taxon>Pezizomycotina</taxon>
        <taxon>Dothideomycetes</taxon>
        <taxon>Pleosporomycetidae</taxon>
        <taxon>Pleosporales</taxon>
        <taxon>Massarineae</taxon>
        <taxon>Periconiaceae</taxon>
        <taxon>Periconia</taxon>
    </lineage>
</organism>
<name>A0A2V1E9J8_9PLEO</name>
<protein>
    <submittedName>
        <fullName evidence="1">Uncharacterized protein</fullName>
    </submittedName>
</protein>
<dbReference type="AlphaFoldDB" id="A0A2V1E9J8"/>